<evidence type="ECO:0008006" key="3">
    <source>
        <dbReference type="Google" id="ProtNLM"/>
    </source>
</evidence>
<organism evidence="1 2">
    <name type="scientific">Micromonospora echinospora</name>
    <name type="common">Micromonospora purpurea</name>
    <dbReference type="NCBI Taxonomy" id="1877"/>
    <lineage>
        <taxon>Bacteria</taxon>
        <taxon>Bacillati</taxon>
        <taxon>Actinomycetota</taxon>
        <taxon>Actinomycetes</taxon>
        <taxon>Micromonosporales</taxon>
        <taxon>Micromonosporaceae</taxon>
        <taxon>Micromonospora</taxon>
    </lineage>
</organism>
<name>A0A1C4YVP4_MICEC</name>
<dbReference type="PANTHER" id="PTHR35399:SF4">
    <property type="entry name" value="MEMBRANE PROTEIN"/>
    <property type="match status" value="1"/>
</dbReference>
<dbReference type="PROSITE" id="PS51318">
    <property type="entry name" value="TAT"/>
    <property type="match status" value="1"/>
</dbReference>
<proteinExistence type="predicted"/>
<accession>A0A1C4YVP4</accession>
<sequence>MISAARPDWIFPFTGLQPARFRCLMIKIGGLSVSMSRRQFLSRSAGAGLAVAVVGSVDALFTAAPALGVSGPEIGYGPLVPDPAGMLDLPVGFRYTVLSREGTVRPDGGIVPSRFDGMGAFAGEARGTRLVRNHECSPTAKITVVAPPERTYDPAAGGGTSTLAVDAANRAVAEHVSLGGTAINCSGGRTPWHTWLTCEETEDKAGTRGYTKDHGFVFEVDPYDSARNTDPTPLTAMGRFQHEAVAVDPDTGIVYETEDAFVAPLGSFYRFLPNRPLGGHGSLRAGGVLQALHVPDLSDLSVVTEAGTSFSGVEWLDVPDPLATTESVRAQDYRKPITGGYKIEGAWWGEKDNCAYFVSSFARRELGSARDHDGQVWRYDPRANTLRLETIFTRPTPAPENPEFDSPDNICMSPYGGLMMCEDGIGDQHILGTTADGEVFVFARNRVNVGTDEDPEYGELAGATFSADGRTMFFNVYNPGITYAVTGPWNRRQG</sequence>
<dbReference type="Pfam" id="PF05787">
    <property type="entry name" value="PhoX"/>
    <property type="match status" value="2"/>
</dbReference>
<keyword evidence="2" id="KW-1185">Reference proteome</keyword>
<protein>
    <recommendedName>
        <fullName evidence="3">Tat pathway signal sequence domain protein</fullName>
    </recommendedName>
</protein>
<dbReference type="InParanoid" id="A0A1C4YVP4"/>
<evidence type="ECO:0000313" key="2">
    <source>
        <dbReference type="Proteomes" id="UP000198253"/>
    </source>
</evidence>
<gene>
    <name evidence="1" type="ORF">GA0070618_4452</name>
</gene>
<dbReference type="SUPFAM" id="SSF63829">
    <property type="entry name" value="Calcium-dependent phosphotriesterase"/>
    <property type="match status" value="1"/>
</dbReference>
<dbReference type="InterPro" id="IPR008557">
    <property type="entry name" value="PhoX"/>
</dbReference>
<dbReference type="Proteomes" id="UP000198253">
    <property type="component" value="Chromosome I"/>
</dbReference>
<reference evidence="2" key="1">
    <citation type="submission" date="2016-06" db="EMBL/GenBank/DDBJ databases">
        <authorList>
            <person name="Varghese N."/>
            <person name="Submissions Spin"/>
        </authorList>
    </citation>
    <scope>NUCLEOTIDE SEQUENCE [LARGE SCALE GENOMIC DNA]</scope>
    <source>
        <strain evidence="2">DSM 43816</strain>
    </source>
</reference>
<dbReference type="PANTHER" id="PTHR35399">
    <property type="entry name" value="SLR8030 PROTEIN"/>
    <property type="match status" value="1"/>
</dbReference>
<evidence type="ECO:0000313" key="1">
    <source>
        <dbReference type="EMBL" id="SCF24842.1"/>
    </source>
</evidence>
<dbReference type="AlphaFoldDB" id="A0A1C4YVP4"/>
<dbReference type="EMBL" id="LT607413">
    <property type="protein sequence ID" value="SCF24842.1"/>
    <property type="molecule type" value="Genomic_DNA"/>
</dbReference>
<dbReference type="InterPro" id="IPR006311">
    <property type="entry name" value="TAT_signal"/>
</dbReference>